<evidence type="ECO:0000313" key="2">
    <source>
        <dbReference type="Proteomes" id="UP000001022"/>
    </source>
</evidence>
<name>Q7VMU0_HAEDU</name>
<dbReference type="KEGG" id="hdu:HD_0877"/>
<keyword evidence="2" id="KW-1185">Reference proteome</keyword>
<dbReference type="AlphaFoldDB" id="Q7VMU0"/>
<sequence>MPDLWHDKISLPSGHFYKNFAKVTACFTLFSRHFCL</sequence>
<dbReference type="EMBL" id="AE017143">
    <property type="protein sequence ID" value="AAP95763.1"/>
    <property type="molecule type" value="Genomic_DNA"/>
</dbReference>
<gene>
    <name evidence="1" type="ordered locus">HD_0877</name>
</gene>
<dbReference type="Proteomes" id="UP000001022">
    <property type="component" value="Chromosome"/>
</dbReference>
<dbReference type="HOGENOM" id="CLU_3356482_0_0_6"/>
<proteinExistence type="predicted"/>
<evidence type="ECO:0000313" key="1">
    <source>
        <dbReference type="EMBL" id="AAP95763.1"/>
    </source>
</evidence>
<accession>Q7VMU0</accession>
<organism evidence="1 2">
    <name type="scientific">Haemophilus ducreyi (strain 35000HP / ATCC 700724)</name>
    <dbReference type="NCBI Taxonomy" id="233412"/>
    <lineage>
        <taxon>Bacteria</taxon>
        <taxon>Pseudomonadati</taxon>
        <taxon>Pseudomonadota</taxon>
        <taxon>Gammaproteobacteria</taxon>
        <taxon>Pasteurellales</taxon>
        <taxon>Pasteurellaceae</taxon>
        <taxon>Haemophilus</taxon>
    </lineage>
</organism>
<reference evidence="2" key="1">
    <citation type="submission" date="2003-06" db="EMBL/GenBank/DDBJ databases">
        <title>The complete genome sequence of Haemophilus ducreyi.</title>
        <authorList>
            <person name="Munson R.S. Jr."/>
            <person name="Ray W.C."/>
            <person name="Mahairas G."/>
            <person name="Sabo P."/>
            <person name="Mungur R."/>
            <person name="Johnson L."/>
            <person name="Nguyen D."/>
            <person name="Wang J."/>
            <person name="Forst C."/>
            <person name="Hood L."/>
        </authorList>
    </citation>
    <scope>NUCLEOTIDE SEQUENCE [LARGE SCALE GENOMIC DNA]</scope>
    <source>
        <strain evidence="2">35000HP / ATCC 700724</strain>
    </source>
</reference>
<protein>
    <submittedName>
        <fullName evidence="1">Uncharacterized protein</fullName>
    </submittedName>
</protein>